<keyword evidence="6" id="KW-0472">Membrane</keyword>
<comment type="subcellular location">
    <subcellularLocation>
        <location evidence="2">Cell membrane</location>
        <topology evidence="2">Single-pass type II membrane protein</topology>
    </subcellularLocation>
    <subcellularLocation>
        <location evidence="6">Membrane</location>
        <topology evidence="6">Single-pass type II membrane protein</topology>
    </subcellularLocation>
</comment>
<feature type="region of interest" description="Disordered" evidence="7">
    <location>
        <begin position="1"/>
        <end position="23"/>
    </location>
</feature>
<keyword evidence="6" id="KW-1133">Transmembrane helix</keyword>
<dbReference type="Gene3D" id="2.10.109.10">
    <property type="entry name" value="Umud Fragment, subunit A"/>
    <property type="match status" value="1"/>
</dbReference>
<dbReference type="InterPro" id="IPR019533">
    <property type="entry name" value="Peptidase_S26"/>
</dbReference>
<dbReference type="Pfam" id="PF10502">
    <property type="entry name" value="Peptidase_S26"/>
    <property type="match status" value="1"/>
</dbReference>
<dbReference type="PANTHER" id="PTHR43390:SF1">
    <property type="entry name" value="CHLOROPLAST PROCESSING PEPTIDASE"/>
    <property type="match status" value="1"/>
</dbReference>
<keyword evidence="5 6" id="KW-0378">Hydrolase</keyword>
<keyword evidence="6" id="KW-0645">Protease</keyword>
<comment type="similarity">
    <text evidence="3 6">Belongs to the peptidase S26 family.</text>
</comment>
<dbReference type="NCBIfam" id="TIGR02227">
    <property type="entry name" value="sigpep_I_bact"/>
    <property type="match status" value="1"/>
</dbReference>
<evidence type="ECO:0000256" key="6">
    <source>
        <dbReference type="RuleBase" id="RU362042"/>
    </source>
</evidence>
<dbReference type="SUPFAM" id="SSF51306">
    <property type="entry name" value="LexA/Signal peptidase"/>
    <property type="match status" value="1"/>
</dbReference>
<evidence type="ECO:0000256" key="3">
    <source>
        <dbReference type="ARBA" id="ARBA00009370"/>
    </source>
</evidence>
<name>A0ABM8B799_9BIFI</name>
<dbReference type="PROSITE" id="PS00761">
    <property type="entry name" value="SPASE_I_3"/>
    <property type="match status" value="1"/>
</dbReference>
<dbReference type="InterPro" id="IPR036286">
    <property type="entry name" value="LexA/Signal_pep-like_sf"/>
</dbReference>
<evidence type="ECO:0000256" key="1">
    <source>
        <dbReference type="ARBA" id="ARBA00000677"/>
    </source>
</evidence>
<dbReference type="InterPro" id="IPR019758">
    <property type="entry name" value="Pept_S26A_signal_pept_1_CS"/>
</dbReference>
<feature type="compositionally biased region" description="Basic and acidic residues" evidence="7">
    <location>
        <begin position="10"/>
        <end position="19"/>
    </location>
</feature>
<feature type="transmembrane region" description="Helical" evidence="6">
    <location>
        <begin position="39"/>
        <end position="60"/>
    </location>
</feature>
<organism evidence="9 10">
    <name type="scientific">Bombiscardovia nodaiensis</name>
    <dbReference type="NCBI Taxonomy" id="2932181"/>
    <lineage>
        <taxon>Bacteria</taxon>
        <taxon>Bacillati</taxon>
        <taxon>Actinomycetota</taxon>
        <taxon>Actinomycetes</taxon>
        <taxon>Bifidobacteriales</taxon>
        <taxon>Bifidobacteriaceae</taxon>
        <taxon>Bombiscardovia</taxon>
    </lineage>
</organism>
<evidence type="ECO:0000256" key="5">
    <source>
        <dbReference type="ARBA" id="ARBA00022801"/>
    </source>
</evidence>
<evidence type="ECO:0000259" key="8">
    <source>
        <dbReference type="Pfam" id="PF10502"/>
    </source>
</evidence>
<dbReference type="CDD" id="cd06530">
    <property type="entry name" value="S26_SPase_I"/>
    <property type="match status" value="1"/>
</dbReference>
<keyword evidence="6" id="KW-0812">Transmembrane</keyword>
<evidence type="ECO:0000313" key="9">
    <source>
        <dbReference type="EMBL" id="BDR52583.1"/>
    </source>
</evidence>
<proteinExistence type="inferred from homology"/>
<evidence type="ECO:0000256" key="4">
    <source>
        <dbReference type="ARBA" id="ARBA00013208"/>
    </source>
</evidence>
<dbReference type="EC" id="3.4.21.89" evidence="4 6"/>
<comment type="catalytic activity">
    <reaction evidence="1 6">
        <text>Cleavage of hydrophobic, N-terminal signal or leader sequences from secreted and periplasmic proteins.</text>
        <dbReference type="EC" id="3.4.21.89"/>
    </reaction>
</comment>
<dbReference type="Proteomes" id="UP001321766">
    <property type="component" value="Chromosome"/>
</dbReference>
<accession>A0ABM8B799</accession>
<gene>
    <name evidence="9" type="ORF">KIM372_04900</name>
</gene>
<dbReference type="InterPro" id="IPR000223">
    <property type="entry name" value="Pept_S26A_signal_pept_1"/>
</dbReference>
<dbReference type="PRINTS" id="PR00727">
    <property type="entry name" value="LEADERPTASE"/>
</dbReference>
<evidence type="ECO:0000256" key="2">
    <source>
        <dbReference type="ARBA" id="ARBA00004401"/>
    </source>
</evidence>
<dbReference type="PANTHER" id="PTHR43390">
    <property type="entry name" value="SIGNAL PEPTIDASE I"/>
    <property type="match status" value="1"/>
</dbReference>
<reference evidence="9 10" key="1">
    <citation type="journal article" date="2023" name="Microbiol. Spectr.">
        <title>Symbiosis of Carpenter Bees with Uncharacterized Lactic Acid Bacteria Showing NAD Auxotrophy.</title>
        <authorList>
            <person name="Kawasaki S."/>
            <person name="Ozawa K."/>
            <person name="Mori T."/>
            <person name="Yamamoto A."/>
            <person name="Ito M."/>
            <person name="Ohkuma M."/>
            <person name="Sakamoto M."/>
            <person name="Matsutani M."/>
        </authorList>
    </citation>
    <scope>NUCLEOTIDE SEQUENCE [LARGE SCALE GENOMIC DNA]</scope>
    <source>
        <strain evidence="9 10">Kim37-2</strain>
    </source>
</reference>
<keyword evidence="10" id="KW-1185">Reference proteome</keyword>
<evidence type="ECO:0000256" key="7">
    <source>
        <dbReference type="SAM" id="MobiDB-lite"/>
    </source>
</evidence>
<sequence>MQMSQIQQEPARRLKDERKRQRIRAKQNRPRWQQWLQEAVWLLICVLVVVLLRAFVFGAYEIPSPSMEHTLDVGDRIVASKLQPKMSGVHRGDIVIFHDPDHWLNTGPNDDYLIKRVIGVAGDKVSADGSGPVTVNGKTLEETEYIMPGSPASKEPFTVTVKEGFIFVMGDNRSNSADSRFHLNDINGGQVPLKNVEAIANFTYWPLDRTGFLRRPDSVFAGLQ</sequence>
<feature type="domain" description="Peptidase S26" evidence="8">
    <location>
        <begin position="39"/>
        <end position="205"/>
    </location>
</feature>
<protein>
    <recommendedName>
        <fullName evidence="4 6">Signal peptidase I</fullName>
        <ecNumber evidence="4 6">3.4.21.89</ecNumber>
    </recommendedName>
</protein>
<dbReference type="EMBL" id="AP026798">
    <property type="protein sequence ID" value="BDR52583.1"/>
    <property type="molecule type" value="Genomic_DNA"/>
</dbReference>
<evidence type="ECO:0000313" key="10">
    <source>
        <dbReference type="Proteomes" id="UP001321766"/>
    </source>
</evidence>